<evidence type="ECO:0000313" key="2">
    <source>
        <dbReference type="EMBL" id="MFD2255590.1"/>
    </source>
</evidence>
<dbReference type="Gene3D" id="2.30.42.60">
    <property type="match status" value="1"/>
</dbReference>
<gene>
    <name evidence="2" type="ORF">ACFSSA_02790</name>
</gene>
<dbReference type="Proteomes" id="UP001597375">
    <property type="component" value="Unassembled WGS sequence"/>
</dbReference>
<name>A0ABW5D4B7_9BACT</name>
<proteinExistence type="predicted"/>
<comment type="caution">
    <text evidence="2">The sequence shown here is derived from an EMBL/GenBank/DDBJ whole genome shotgun (WGS) entry which is preliminary data.</text>
</comment>
<evidence type="ECO:0000313" key="3">
    <source>
        <dbReference type="Proteomes" id="UP001597375"/>
    </source>
</evidence>
<organism evidence="2 3">
    <name type="scientific">Luteolibacter algae</name>
    <dbReference type="NCBI Taxonomy" id="454151"/>
    <lineage>
        <taxon>Bacteria</taxon>
        <taxon>Pseudomonadati</taxon>
        <taxon>Verrucomicrobiota</taxon>
        <taxon>Verrucomicrobiia</taxon>
        <taxon>Verrucomicrobiales</taxon>
        <taxon>Verrucomicrobiaceae</taxon>
        <taxon>Luteolibacter</taxon>
    </lineage>
</organism>
<protein>
    <submittedName>
        <fullName evidence="2">Trx7/PDZ domain-containing (Seleno)protein</fullName>
    </submittedName>
</protein>
<reference evidence="3" key="1">
    <citation type="journal article" date="2019" name="Int. J. Syst. Evol. Microbiol.">
        <title>The Global Catalogue of Microorganisms (GCM) 10K type strain sequencing project: providing services to taxonomists for standard genome sequencing and annotation.</title>
        <authorList>
            <consortium name="The Broad Institute Genomics Platform"/>
            <consortium name="The Broad Institute Genome Sequencing Center for Infectious Disease"/>
            <person name="Wu L."/>
            <person name="Ma J."/>
        </authorList>
    </citation>
    <scope>NUCLEOTIDE SEQUENCE [LARGE SCALE GENOMIC DNA]</scope>
    <source>
        <strain evidence="3">CGMCC 4.7106</strain>
    </source>
</reference>
<feature type="chain" id="PRO_5047384062" evidence="1">
    <location>
        <begin position="20"/>
        <end position="587"/>
    </location>
</feature>
<sequence length="587" mass="65488">MMAFRCLLLVASFWTCVFAAEVRGEALFWHASLPEALAEAKASGKPLFLEFRCAPCVNGREFDAQVYYYTEPDSPRGKLMSRYVLARVTSMSGVNIAHYDRDWHNSLYYFIINGNEDIYLRYGGRDEVAADTYLNLDSLELALTLGLSEHEAFKEGRRASTGATANFKPEDIGLLNREVIQKNRCTECHLIADYSMQEKAHAGLLDPISDLYRSPDIKRLGLYLDVPKGLLLKETKGAAADAGIMAGDTVASLNGTTVLTFGDLQYQLDKVPRLSPEILLGVKRNGELSEMVVTLPREWWKTDLEFRHWTVEPQLFFESRELQKKEKEKLRLPEKGFASEVTGLDIEAAMNGHHDLEIGDIVISVDGRASNPLTSDPSVYIKLFHAPNSVVRLGVLRAGKLRDINLKTGQMNFRKAPVEENIPDLSLGWSETAYLSSGKEKAVGYRAAVVGEYLLVQARHFADWHSFAMDNAARLKGRKIVEGNQELPTEITIDQEIKGGWLQTEPTDFSDPEMHWFTWGFQGVSYFAVKLATPEQAVKVNISAQACRDDICAGAVGLELEVPASPAKQVSPMTREILDELTPLTGK</sequence>
<accession>A0ABW5D4B7</accession>
<dbReference type="NCBIfam" id="NF041199">
    <property type="entry name" value="trx7_PDZ_seleno"/>
    <property type="match status" value="1"/>
</dbReference>
<keyword evidence="1" id="KW-0732">Signal</keyword>
<feature type="signal peptide" evidence="1">
    <location>
        <begin position="1"/>
        <end position="19"/>
    </location>
</feature>
<evidence type="ECO:0000256" key="1">
    <source>
        <dbReference type="SAM" id="SignalP"/>
    </source>
</evidence>
<dbReference type="SUPFAM" id="SSF50156">
    <property type="entry name" value="PDZ domain-like"/>
    <property type="match status" value="2"/>
</dbReference>
<keyword evidence="3" id="KW-1185">Reference proteome</keyword>
<dbReference type="EMBL" id="JBHUIT010000002">
    <property type="protein sequence ID" value="MFD2255590.1"/>
    <property type="molecule type" value="Genomic_DNA"/>
</dbReference>
<dbReference type="InterPro" id="IPR036034">
    <property type="entry name" value="PDZ_sf"/>
</dbReference>